<evidence type="ECO:0000313" key="2">
    <source>
        <dbReference type="Proteomes" id="UP000324632"/>
    </source>
</evidence>
<reference evidence="1 2" key="1">
    <citation type="journal article" date="2019" name="Mol. Ecol. Resour.">
        <title>Chromosome-level genome assembly of Triplophysa tibetana, a fish adapted to the harsh high-altitude environment of the Tibetan Plateau.</title>
        <authorList>
            <person name="Yang X."/>
            <person name="Liu H."/>
            <person name="Ma Z."/>
            <person name="Zou Y."/>
            <person name="Zou M."/>
            <person name="Mao Y."/>
            <person name="Li X."/>
            <person name="Wang H."/>
            <person name="Chen T."/>
            <person name="Wang W."/>
            <person name="Yang R."/>
        </authorList>
    </citation>
    <scope>NUCLEOTIDE SEQUENCE [LARGE SCALE GENOMIC DNA]</scope>
    <source>
        <strain evidence="1">TTIB1903HZAU</strain>
        <tissue evidence="1">Muscle</tissue>
    </source>
</reference>
<dbReference type="EMBL" id="SOYY01000014">
    <property type="protein sequence ID" value="KAA0712428.1"/>
    <property type="molecule type" value="Genomic_DNA"/>
</dbReference>
<proteinExistence type="predicted"/>
<name>A0A5A9NSI0_9TELE</name>
<dbReference type="Proteomes" id="UP000324632">
    <property type="component" value="Chromosome 14"/>
</dbReference>
<organism evidence="1 2">
    <name type="scientific">Triplophysa tibetana</name>
    <dbReference type="NCBI Taxonomy" id="1572043"/>
    <lineage>
        <taxon>Eukaryota</taxon>
        <taxon>Metazoa</taxon>
        <taxon>Chordata</taxon>
        <taxon>Craniata</taxon>
        <taxon>Vertebrata</taxon>
        <taxon>Euteleostomi</taxon>
        <taxon>Actinopterygii</taxon>
        <taxon>Neopterygii</taxon>
        <taxon>Teleostei</taxon>
        <taxon>Ostariophysi</taxon>
        <taxon>Cypriniformes</taxon>
        <taxon>Nemacheilidae</taxon>
        <taxon>Triplophysa</taxon>
    </lineage>
</organism>
<sequence>MLIFSASMWEEFIELRPDSASIAPGHHAVVPSLRGAPHSWLLSRDASGFMELRGRDDETVCACRAVERGFKEPQRHGSPSRSPGSVRMAFCLLADIGSNPSALPRFATGRGWGDGSQLSYRDNYCLTDVCVGLWR</sequence>
<evidence type="ECO:0000313" key="1">
    <source>
        <dbReference type="EMBL" id="KAA0712428.1"/>
    </source>
</evidence>
<accession>A0A5A9NSI0</accession>
<keyword evidence="2" id="KW-1185">Reference proteome</keyword>
<comment type="caution">
    <text evidence="1">The sequence shown here is derived from an EMBL/GenBank/DDBJ whole genome shotgun (WGS) entry which is preliminary data.</text>
</comment>
<gene>
    <name evidence="1" type="ORF">E1301_Tti012971</name>
</gene>
<dbReference type="AlphaFoldDB" id="A0A5A9NSI0"/>
<protein>
    <submittedName>
        <fullName evidence="1">Uncharacterized protein</fullName>
    </submittedName>
</protein>